<name>A0ABP6RK36_9PSEU</name>
<evidence type="ECO:0000313" key="8">
    <source>
        <dbReference type="EMBL" id="GAA3353956.1"/>
    </source>
</evidence>
<evidence type="ECO:0000256" key="6">
    <source>
        <dbReference type="SAM" id="MobiDB-lite"/>
    </source>
</evidence>
<evidence type="ECO:0000256" key="4">
    <source>
        <dbReference type="ARBA" id="ARBA00022777"/>
    </source>
</evidence>
<comment type="catalytic activity">
    <reaction evidence="1">
        <text>ATP + protein L-histidine = ADP + protein N-phospho-L-histidine.</text>
        <dbReference type="EC" id="2.7.13.3"/>
    </reaction>
</comment>
<feature type="region of interest" description="Disordered" evidence="6">
    <location>
        <begin position="22"/>
        <end position="46"/>
    </location>
</feature>
<dbReference type="SUPFAM" id="SSF55874">
    <property type="entry name" value="ATPase domain of HSP90 chaperone/DNA topoisomerase II/histidine kinase"/>
    <property type="match status" value="1"/>
</dbReference>
<keyword evidence="4" id="KW-0418">Kinase</keyword>
<dbReference type="CDD" id="cd16917">
    <property type="entry name" value="HATPase_UhpB-NarQ-NarX-like"/>
    <property type="match status" value="1"/>
</dbReference>
<sequence length="87" mass="8465">MLKHGGGAAVVRVDNDGRAVGLEISDDGSGSAAALAGTGSGEGNGLDGMRERAALYGGALTAGPRPEGGWRVHAVLPLVSSDAVAPN</sequence>
<reference evidence="9" key="1">
    <citation type="journal article" date="2019" name="Int. J. Syst. Evol. Microbiol.">
        <title>The Global Catalogue of Microorganisms (GCM) 10K type strain sequencing project: providing services to taxonomists for standard genome sequencing and annotation.</title>
        <authorList>
            <consortium name="The Broad Institute Genomics Platform"/>
            <consortium name="The Broad Institute Genome Sequencing Center for Infectious Disease"/>
            <person name="Wu L."/>
            <person name="Ma J."/>
        </authorList>
    </citation>
    <scope>NUCLEOTIDE SEQUENCE [LARGE SCALE GENOMIC DNA]</scope>
    <source>
        <strain evidence="9">JCM 9687</strain>
    </source>
</reference>
<dbReference type="EMBL" id="BAAAYK010000026">
    <property type="protein sequence ID" value="GAA3353956.1"/>
    <property type="molecule type" value="Genomic_DNA"/>
</dbReference>
<dbReference type="PANTHER" id="PTHR24421:SF10">
    <property type="entry name" value="NITRATE_NITRITE SENSOR PROTEIN NARQ"/>
    <property type="match status" value="1"/>
</dbReference>
<protein>
    <recommendedName>
        <fullName evidence="2">histidine kinase</fullName>
        <ecNumber evidence="2">2.7.13.3</ecNumber>
    </recommendedName>
</protein>
<dbReference type="Pfam" id="PF02518">
    <property type="entry name" value="HATPase_c"/>
    <property type="match status" value="1"/>
</dbReference>
<feature type="compositionally biased region" description="Low complexity" evidence="6">
    <location>
        <begin position="27"/>
        <end position="37"/>
    </location>
</feature>
<comment type="caution">
    <text evidence="8">The sequence shown here is derived from an EMBL/GenBank/DDBJ whole genome shotgun (WGS) entry which is preliminary data.</text>
</comment>
<dbReference type="PANTHER" id="PTHR24421">
    <property type="entry name" value="NITRATE/NITRITE SENSOR PROTEIN NARX-RELATED"/>
    <property type="match status" value="1"/>
</dbReference>
<feature type="domain" description="Histidine kinase/HSP90-like ATPase" evidence="7">
    <location>
        <begin position="2"/>
        <end position="78"/>
    </location>
</feature>
<keyword evidence="9" id="KW-1185">Reference proteome</keyword>
<evidence type="ECO:0000259" key="7">
    <source>
        <dbReference type="Pfam" id="PF02518"/>
    </source>
</evidence>
<dbReference type="InterPro" id="IPR003594">
    <property type="entry name" value="HATPase_dom"/>
</dbReference>
<dbReference type="Proteomes" id="UP001500483">
    <property type="component" value="Unassembled WGS sequence"/>
</dbReference>
<keyword evidence="3" id="KW-0808">Transferase</keyword>
<organism evidence="8 9">
    <name type="scientific">Saccharopolyspora gregorii</name>
    <dbReference type="NCBI Taxonomy" id="33914"/>
    <lineage>
        <taxon>Bacteria</taxon>
        <taxon>Bacillati</taxon>
        <taxon>Actinomycetota</taxon>
        <taxon>Actinomycetes</taxon>
        <taxon>Pseudonocardiales</taxon>
        <taxon>Pseudonocardiaceae</taxon>
        <taxon>Saccharopolyspora</taxon>
    </lineage>
</organism>
<evidence type="ECO:0000256" key="1">
    <source>
        <dbReference type="ARBA" id="ARBA00000085"/>
    </source>
</evidence>
<accession>A0ABP6RK36</accession>
<evidence type="ECO:0000256" key="5">
    <source>
        <dbReference type="ARBA" id="ARBA00023012"/>
    </source>
</evidence>
<evidence type="ECO:0000313" key="9">
    <source>
        <dbReference type="Proteomes" id="UP001500483"/>
    </source>
</evidence>
<gene>
    <name evidence="8" type="ORF">GCM10020366_09080</name>
</gene>
<dbReference type="InterPro" id="IPR036890">
    <property type="entry name" value="HATPase_C_sf"/>
</dbReference>
<keyword evidence="5" id="KW-0902">Two-component regulatory system</keyword>
<proteinExistence type="predicted"/>
<evidence type="ECO:0000256" key="2">
    <source>
        <dbReference type="ARBA" id="ARBA00012438"/>
    </source>
</evidence>
<dbReference type="Gene3D" id="3.30.565.10">
    <property type="entry name" value="Histidine kinase-like ATPase, C-terminal domain"/>
    <property type="match status" value="1"/>
</dbReference>
<dbReference type="InterPro" id="IPR050482">
    <property type="entry name" value="Sensor_HK_TwoCompSys"/>
</dbReference>
<dbReference type="EC" id="2.7.13.3" evidence="2"/>
<evidence type="ECO:0000256" key="3">
    <source>
        <dbReference type="ARBA" id="ARBA00022679"/>
    </source>
</evidence>